<gene>
    <name evidence="3" type="ORF">OCBIM_22039921mg</name>
</gene>
<dbReference type="Pfam" id="PF15499">
    <property type="entry name" value="Peptidase_C98"/>
    <property type="match status" value="2"/>
</dbReference>
<dbReference type="PROSITE" id="PS50235">
    <property type="entry name" value="USP_3"/>
    <property type="match status" value="1"/>
</dbReference>
<dbReference type="STRING" id="37653.A0A0L8G5M0"/>
<protein>
    <recommendedName>
        <fullName evidence="2">USP domain-containing protein</fullName>
    </recommendedName>
</protein>
<name>A0A0L8G5M0_OCTBM</name>
<dbReference type="GO" id="GO:0015030">
    <property type="term" value="C:Cajal body"/>
    <property type="evidence" value="ECO:0007669"/>
    <property type="project" value="TreeGrafter"/>
</dbReference>
<accession>A0A0L8G5M0</accession>
<dbReference type="GO" id="GO:0016926">
    <property type="term" value="P:protein desumoylation"/>
    <property type="evidence" value="ECO:0007669"/>
    <property type="project" value="TreeGrafter"/>
</dbReference>
<feature type="region of interest" description="Disordered" evidence="1">
    <location>
        <begin position="84"/>
        <end position="113"/>
    </location>
</feature>
<organism evidence="3">
    <name type="scientific">Octopus bimaculoides</name>
    <name type="common">California two-spotted octopus</name>
    <dbReference type="NCBI Taxonomy" id="37653"/>
    <lineage>
        <taxon>Eukaryota</taxon>
        <taxon>Metazoa</taxon>
        <taxon>Spiralia</taxon>
        <taxon>Lophotrochozoa</taxon>
        <taxon>Mollusca</taxon>
        <taxon>Cephalopoda</taxon>
        <taxon>Coleoidea</taxon>
        <taxon>Octopodiformes</taxon>
        <taxon>Octopoda</taxon>
        <taxon>Incirrata</taxon>
        <taxon>Octopodidae</taxon>
        <taxon>Octopus</taxon>
    </lineage>
</organism>
<dbReference type="SUPFAM" id="SSF54001">
    <property type="entry name" value="Cysteine proteinases"/>
    <property type="match status" value="1"/>
</dbReference>
<feature type="compositionally biased region" description="Polar residues" evidence="1">
    <location>
        <begin position="85"/>
        <end position="96"/>
    </location>
</feature>
<evidence type="ECO:0000259" key="2">
    <source>
        <dbReference type="PROSITE" id="PS50235"/>
    </source>
</evidence>
<evidence type="ECO:0000256" key="1">
    <source>
        <dbReference type="SAM" id="MobiDB-lite"/>
    </source>
</evidence>
<dbReference type="OrthoDB" id="6160353at2759"/>
<sequence>MKFNDVQAIVMMVPVQEHVCPACKIKMQLFAINFEESIYLCPTEGCFYPLNQSHKIVLVATNNMCGDNEMVSAYPEEKALDVISSGDTEQNNSGSSVAEDGVAHEEEPAAVDISDSNNALMNLPKSMESIIRKVALANKNFTSLLPKNFLESLSPPSSSSSSSSISVSPAAAATASSSSSSLLLSPSSSFPSLKKTLKRKIVDVKNNSSTTTASLPPHLQQRKLNVNVAQNKQVQYLQWPNSQALCWLDVILCLFVHNKMLKARVRQLPAQDRSVLKTLFKAYTQAMKLFNGTNQPEKGQPTAKAGNSSVPASDLPMAILKKAMLDNSVAVKGPKKKAVKLLLNVREAVWKQLQTKLQCKKGTNDGPVFALISLEKQEPALRDVFTMDYILEFLCKQCEHRVTSSHTKMLPTLEAAADFSMSNMQHIVKCSNCNCRNQCRTLKPVKCGNSILLHFLKGIPFEDISKLNFTHNSIHYHVVGIVQYTNDPDHFIAWIKYSDRKWIKCDDLDGPICSVNLGLPLIPKQEIHLVMWEKLKSDSLETVAVPKVNSVSALTNPQMLPVVTSVSESPSASALPVVTISDDSCSSPIPSTSSVTLSTTVMSMTHSTISSSVGTVFSRTTPSTGVSVLGNIMSSIEAPVFGDAMSSAVVPVLSGTIPSAVVPVLSGTIPSAVVPVLSATVPSTVVSVIGNTVTSEVTPALNSTVSQLVSPALCSTMSQPVISALCSTVSPLVTAGLCNTVSPLVTPALYSTVSPPVTPAICSTVSSQVAPTVNTTESSGALSTVSPTVAPVHNIMLSSLGTPISCATLLSVANPAINGPISISVTPTSTTQPQPSSSTDDSFIIPMSVSPSGLISLSTTTSPSEVVFSLPVMSSTPDTLLTQLVSSGKGGSSSSLTSASPILKSALLNSSPLLASETLVSAAGNSIPPHNSAPLPTRVLSNSSETQSCITGSLTPVTSSNQVIYPVQIEPPLSMNTACVVQNTPVVVRPGQSGDLNQVVIPNCSQIPCSPMEVKQISFQPLPISKGNTKTLPIKLESDVNHLNKLKANLAMVKRFRKW</sequence>
<proteinExistence type="predicted"/>
<dbReference type="AlphaFoldDB" id="A0A0L8G5M0"/>
<dbReference type="InterPro" id="IPR038765">
    <property type="entry name" value="Papain-like_cys_pep_sf"/>
</dbReference>
<dbReference type="GO" id="GO:0030576">
    <property type="term" value="P:Cajal body organization"/>
    <property type="evidence" value="ECO:0007669"/>
    <property type="project" value="InterPro"/>
</dbReference>
<reference evidence="3" key="1">
    <citation type="submission" date="2015-07" db="EMBL/GenBank/DDBJ databases">
        <title>MeaNS - Measles Nucleotide Surveillance Program.</title>
        <authorList>
            <person name="Tran T."/>
            <person name="Druce J."/>
        </authorList>
    </citation>
    <scope>NUCLEOTIDE SEQUENCE</scope>
    <source>
        <strain evidence="3">UCB-OBI-ISO-001</strain>
        <tissue evidence="3">Gonad</tissue>
    </source>
</reference>
<dbReference type="PANTHER" id="PTHR15294">
    <property type="entry name" value="RETINOVIN-RELATED"/>
    <property type="match status" value="1"/>
</dbReference>
<dbReference type="InterPro" id="IPR028889">
    <property type="entry name" value="USP"/>
</dbReference>
<dbReference type="GO" id="GO:0032183">
    <property type="term" value="F:SUMO binding"/>
    <property type="evidence" value="ECO:0007669"/>
    <property type="project" value="InterPro"/>
</dbReference>
<evidence type="ECO:0000313" key="3">
    <source>
        <dbReference type="EMBL" id="KOF72173.1"/>
    </source>
</evidence>
<dbReference type="PANTHER" id="PTHR15294:SF3">
    <property type="entry name" value="SUMO-SPECIFIC ISOPEPTIDASE USPL1"/>
    <property type="match status" value="1"/>
</dbReference>
<dbReference type="InterPro" id="IPR033505">
    <property type="entry name" value="USPL1"/>
</dbReference>
<feature type="domain" description="USP" evidence="2">
    <location>
        <begin position="237"/>
        <end position="535"/>
    </location>
</feature>
<dbReference type="EMBL" id="KQ423797">
    <property type="protein sequence ID" value="KOF72173.1"/>
    <property type="molecule type" value="Genomic_DNA"/>
</dbReference>
<dbReference type="InterPro" id="IPR028890">
    <property type="entry name" value="Peptidase_C98"/>
</dbReference>